<feature type="compositionally biased region" description="Basic and acidic residues" evidence="1">
    <location>
        <begin position="111"/>
        <end position="141"/>
    </location>
</feature>
<evidence type="ECO:0000313" key="2">
    <source>
        <dbReference type="EMBL" id="KFG48379.1"/>
    </source>
</evidence>
<accession>A0A086KVG1</accession>
<dbReference type="VEuPathDB" id="ToxoDB:TGDOM2_230900"/>
<feature type="region of interest" description="Disordered" evidence="1">
    <location>
        <begin position="1"/>
        <end position="164"/>
    </location>
</feature>
<reference evidence="2 3" key="1">
    <citation type="submission" date="2014-02" db="EMBL/GenBank/DDBJ databases">
        <authorList>
            <person name="Sibley D."/>
            <person name="Venepally P."/>
            <person name="Karamycheva S."/>
            <person name="Hadjithomas M."/>
            <person name="Khan A."/>
            <person name="Brunk B."/>
            <person name="Roos D."/>
            <person name="Caler E."/>
            <person name="Lorenzi H."/>
        </authorList>
    </citation>
    <scope>NUCLEOTIDE SEQUENCE [LARGE SCALE GENOMIC DNA]</scope>
    <source>
        <strain evidence="2 3">GAB2-2007-GAL-DOM2</strain>
    </source>
</reference>
<protein>
    <submittedName>
        <fullName evidence="2">Uncharacterized protein</fullName>
    </submittedName>
</protein>
<sequence>MRAAHPGEASDEKRGQWRKKTIHQTTKNCRKDEQAQKESSEQRQKPTHKDRRQPSVHTPRYNARTECCEAESEDPGTSRGRNVERQKRREAGTSRGRNVEETSGEDSETGQVHEREAGRRKGELTKRENEQIDERCRRTQDATETPTHVSARGKSVSGMFFHTL</sequence>
<evidence type="ECO:0000313" key="3">
    <source>
        <dbReference type="Proteomes" id="UP000028837"/>
    </source>
</evidence>
<feature type="compositionally biased region" description="Basic and acidic residues" evidence="1">
    <location>
        <begin position="29"/>
        <end position="44"/>
    </location>
</feature>
<gene>
    <name evidence="2" type="ORF">TGDOM2_230900</name>
</gene>
<organism evidence="2 3">
    <name type="scientific">Toxoplasma gondii GAB2-2007-GAL-DOM2</name>
    <dbReference type="NCBI Taxonomy" id="1130820"/>
    <lineage>
        <taxon>Eukaryota</taxon>
        <taxon>Sar</taxon>
        <taxon>Alveolata</taxon>
        <taxon>Apicomplexa</taxon>
        <taxon>Conoidasida</taxon>
        <taxon>Coccidia</taxon>
        <taxon>Eucoccidiorida</taxon>
        <taxon>Eimeriorina</taxon>
        <taxon>Sarcocystidae</taxon>
        <taxon>Toxoplasma</taxon>
    </lineage>
</organism>
<evidence type="ECO:0000256" key="1">
    <source>
        <dbReference type="SAM" id="MobiDB-lite"/>
    </source>
</evidence>
<dbReference type="AlphaFoldDB" id="A0A086KVG1"/>
<dbReference type="Proteomes" id="UP000028837">
    <property type="component" value="Unassembled WGS sequence"/>
</dbReference>
<name>A0A086KVG1_TOXGO</name>
<feature type="compositionally biased region" description="Basic and acidic residues" evidence="1">
    <location>
        <begin position="81"/>
        <end position="100"/>
    </location>
</feature>
<comment type="caution">
    <text evidence="2">The sequence shown here is derived from an EMBL/GenBank/DDBJ whole genome shotgun (WGS) entry which is preliminary data.</text>
</comment>
<dbReference type="EMBL" id="AHZU02000109">
    <property type="protein sequence ID" value="KFG48379.1"/>
    <property type="molecule type" value="Genomic_DNA"/>
</dbReference>
<proteinExistence type="predicted"/>